<evidence type="ECO:0000259" key="1">
    <source>
        <dbReference type="Pfam" id="PF11716"/>
    </source>
</evidence>
<reference evidence="3" key="1">
    <citation type="journal article" date="2019" name="Int. J. Syst. Evol. Microbiol.">
        <title>The Global Catalogue of Microorganisms (GCM) 10K type strain sequencing project: providing services to taxonomists for standard genome sequencing and annotation.</title>
        <authorList>
            <consortium name="The Broad Institute Genomics Platform"/>
            <consortium name="The Broad Institute Genome Sequencing Center for Infectious Disease"/>
            <person name="Wu L."/>
            <person name="Ma J."/>
        </authorList>
    </citation>
    <scope>NUCLEOTIDE SEQUENCE [LARGE SCALE GENOMIC DNA]</scope>
    <source>
        <strain evidence="3">JCM 3399</strain>
    </source>
</reference>
<dbReference type="InterPro" id="IPR017520">
    <property type="entry name" value="CHP03086"/>
</dbReference>
<dbReference type="RefSeq" id="WP_229852903.1">
    <property type="nucleotide sequence ID" value="NZ_BMRP01000043.1"/>
</dbReference>
<dbReference type="Gene3D" id="1.20.120.450">
    <property type="entry name" value="dinb family like domain"/>
    <property type="match status" value="1"/>
</dbReference>
<evidence type="ECO:0000313" key="2">
    <source>
        <dbReference type="EMBL" id="GGU93512.1"/>
    </source>
</evidence>
<proteinExistence type="predicted"/>
<feature type="domain" description="Mycothiol-dependent maleylpyruvate isomerase metal-binding" evidence="1">
    <location>
        <begin position="12"/>
        <end position="137"/>
    </location>
</feature>
<evidence type="ECO:0000313" key="3">
    <source>
        <dbReference type="Proteomes" id="UP000654471"/>
    </source>
</evidence>
<dbReference type="SUPFAM" id="SSF109854">
    <property type="entry name" value="DinB/YfiT-like putative metalloenzymes"/>
    <property type="match status" value="1"/>
</dbReference>
<dbReference type="InterPro" id="IPR017517">
    <property type="entry name" value="Maleyloyr_isom"/>
</dbReference>
<dbReference type="NCBIfam" id="TIGR03086">
    <property type="entry name" value="TIGR03086 family metal-binding protein"/>
    <property type="match status" value="1"/>
</dbReference>
<keyword evidence="3" id="KW-1185">Reference proteome</keyword>
<dbReference type="NCBIfam" id="TIGR03083">
    <property type="entry name" value="maleylpyruvate isomerase family mycothiol-dependent enzyme"/>
    <property type="match status" value="1"/>
</dbReference>
<dbReference type="InterPro" id="IPR034660">
    <property type="entry name" value="DinB/YfiT-like"/>
</dbReference>
<comment type="caution">
    <text evidence="2">The sequence shown here is derived from an EMBL/GenBank/DDBJ whole genome shotgun (WGS) entry which is preliminary data.</text>
</comment>
<name>A0ABQ2VNW9_9ACTN</name>
<dbReference type="Proteomes" id="UP000654471">
    <property type="component" value="Unassembled WGS sequence"/>
</dbReference>
<organism evidence="2 3">
    <name type="scientific">Streptomyces albospinus</name>
    <dbReference type="NCBI Taxonomy" id="285515"/>
    <lineage>
        <taxon>Bacteria</taxon>
        <taxon>Bacillati</taxon>
        <taxon>Actinomycetota</taxon>
        <taxon>Actinomycetes</taxon>
        <taxon>Kitasatosporales</taxon>
        <taxon>Streptomycetaceae</taxon>
        <taxon>Streptomyces</taxon>
    </lineage>
</organism>
<sequence length="207" mass="21845">MAFDRLRRLNARAVRDSAELVSRLSPGDLARPTPCAEWDLAALLGHMTAQHRGFAAAALGRGQDLAPWAVRPPGARIPEVVADHRSAAEAVIAAFAAVDAPDRQFALPEFTTDRTFPAIQAIGFHLIDYVVHGWDVARSLDLAYDPGPELLAAALPIARAVPDGDARLAPGSSFKPGLPGAEGAGVLAQILTALGRAPEWRAGEAVR</sequence>
<dbReference type="InterPro" id="IPR024344">
    <property type="entry name" value="MDMPI_metal-binding"/>
</dbReference>
<dbReference type="Pfam" id="PF11716">
    <property type="entry name" value="MDMPI_N"/>
    <property type="match status" value="1"/>
</dbReference>
<gene>
    <name evidence="2" type="ORF">GCM10010211_70410</name>
</gene>
<accession>A0ABQ2VNW9</accession>
<protein>
    <submittedName>
        <fullName evidence="2">TIGR03086 family protein</fullName>
    </submittedName>
</protein>
<dbReference type="EMBL" id="BMRP01000043">
    <property type="protein sequence ID" value="GGU93512.1"/>
    <property type="molecule type" value="Genomic_DNA"/>
</dbReference>